<keyword evidence="2" id="KW-1185">Reference proteome</keyword>
<feature type="transmembrane region" description="Helical" evidence="1">
    <location>
        <begin position="19"/>
        <end position="38"/>
    </location>
</feature>
<protein>
    <submittedName>
        <fullName evidence="3 4">Methyltransferase FkbM domain-containing protein</fullName>
    </submittedName>
</protein>
<dbReference type="AlphaFoldDB" id="A0A915CJI8"/>
<organism evidence="2 4">
    <name type="scientific">Parascaris univalens</name>
    <name type="common">Nematode worm</name>
    <dbReference type="NCBI Taxonomy" id="6257"/>
    <lineage>
        <taxon>Eukaryota</taxon>
        <taxon>Metazoa</taxon>
        <taxon>Ecdysozoa</taxon>
        <taxon>Nematoda</taxon>
        <taxon>Chromadorea</taxon>
        <taxon>Rhabditida</taxon>
        <taxon>Spirurina</taxon>
        <taxon>Ascaridomorpha</taxon>
        <taxon>Ascaridoidea</taxon>
        <taxon>Ascarididae</taxon>
        <taxon>Parascaris</taxon>
    </lineage>
</organism>
<sequence>VFRLGRCWLRIAYGDRMRYYNSLLALRVLTVFLALLVAKDYRLLVRCLLSLWASIYHAFYSPQSSNMSTIRSFSWDDVDLLSPPAFNDSILEALRLNELLARPQYKCDKSTRIGSEHFGFLICYDDNFVSANATIGTAVLLTGDIFEDPSFLRSLNPRRWVLFIPEKYAGLDQLGDVDVEVNYLMRLQYAEDWSINDIINDVAKRQFDSVFLSFYSPWIGGSLEIGGFNQMLEAPKLVAKLLPFLNTNQLQLLVKIEKKNGPNIILEWYRLIYRLFFEFNFALLGAESDGNCGRMLNKCTYRLSFVHFERYASEPPVFGFGSPVEERNRLIRYLKNIDKFLTCIDLNSDHSELPILCKETVSGKNNCSIIYLRYRSLTSLDGLSAFSDCELFYFSPLVDASLDSSIHTFHYGISPKANESILVPGERYGVQWKLLTFSEIIQKTARQHIDALLLDLDGGEWSILEAILSSPHELKKIQQISMRLRLWIGEENENYRRFYYQLLRLSDWGFKKLHFRAENHSTYYILFAKETI</sequence>
<keyword evidence="1" id="KW-1133">Transmembrane helix</keyword>
<keyword evidence="1" id="KW-0812">Transmembrane</keyword>
<accession>A0A915CJI8</accession>
<dbReference type="Proteomes" id="UP000887569">
    <property type="component" value="Unplaced"/>
</dbReference>
<evidence type="ECO:0000313" key="4">
    <source>
        <dbReference type="WBParaSite" id="PgR294_g001_t06"/>
    </source>
</evidence>
<proteinExistence type="predicted"/>
<dbReference type="WBParaSite" id="PgR294_g001_t02">
    <property type="protein sequence ID" value="PgR294_g001_t02"/>
    <property type="gene ID" value="PgR294_g001"/>
</dbReference>
<evidence type="ECO:0000313" key="3">
    <source>
        <dbReference type="WBParaSite" id="PgR294_g001_t02"/>
    </source>
</evidence>
<dbReference type="WBParaSite" id="PgR294_g001_t06">
    <property type="protein sequence ID" value="PgR294_g001_t06"/>
    <property type="gene ID" value="PgR294_g001"/>
</dbReference>
<name>A0A915CJI8_PARUN</name>
<evidence type="ECO:0000313" key="2">
    <source>
        <dbReference type="Proteomes" id="UP000887569"/>
    </source>
</evidence>
<keyword evidence="1" id="KW-0472">Membrane</keyword>
<evidence type="ECO:0000256" key="1">
    <source>
        <dbReference type="SAM" id="Phobius"/>
    </source>
</evidence>
<reference evidence="3 4" key="1">
    <citation type="submission" date="2022-11" db="UniProtKB">
        <authorList>
            <consortium name="WormBaseParasite"/>
        </authorList>
    </citation>
    <scope>IDENTIFICATION</scope>
</reference>